<dbReference type="RefSeq" id="WP_144816933.1">
    <property type="nucleotide sequence ID" value="NZ_VLKP01000016.1"/>
</dbReference>
<comment type="caution">
    <text evidence="8">The sequence shown here is derived from an EMBL/GenBank/DDBJ whole genome shotgun (WGS) entry which is preliminary data.</text>
</comment>
<sequence>MKRPKPKPLKFRPYARLLTMLGDQLIKNERVALVELIKNAYDADAGWVKLTFKSFNKDFQAVGSNAKIIIEDDGIGMGRDIIENHWVNPATPGKLIDKQSKRHKTAKGRIVQGEKGIGRFALLKLGRRVEMTTRAKGAPSELTLNLDVSGYDENFLQNQQGLFLDELSMTLSETDSAQEIDRVKIQLGDAQVTRKPHGTRLEISHLQGTWTRHRVGQVHRDLGRLQSVFDRIVRDGTAAHDGTAAKGAKGKQDEFKIYIYRDEDLESFDSEREEVLQKLLAEKTVFRIEGAYDEAGKKFDFTINDKHQTLDLLDPTLTGMKIYRDIYAPEKNSKNELESRFTACGPFKFKFYVFNFASDAAEHHLLAKDDKDLIREHRIYLYRDGIRVYPYGDPSDDWLLIDVRRGTVKASEFFSNDQTVGVVEISQENNPDLRDKTSREGLVEVGEATDDFRAMIQIFLAWVRKDPYDKLVRIKKNTLDIAVHTENAVEKSLNEVSEALDDDQPAEAKSRLNDAKRNYLSERRYLVKRAEDTEHLAGVGLSVEAASHDLMLSIGSMYRIINDLMDKTRSGKPIPAAHVAQELTSLRGMVSFLEGSMTEMQRLFRSTKQKRKQVRVSEILVKVQRLYASMMDKRGIDYQVQTLGSPLVANTTDAVLLQVFLNLFDNACYWLEGRDPPKTILVVLDGDNGALTFADSGPGLNAEDLPFIFEPFFSGKGEEGRGLGLYIARQLLARHEYTIDVTPAKKKILPGANLTISFVKE</sequence>
<evidence type="ECO:0000256" key="6">
    <source>
        <dbReference type="ARBA" id="ARBA00022840"/>
    </source>
</evidence>
<accession>A0A562LGI4</accession>
<dbReference type="InterPro" id="IPR004358">
    <property type="entry name" value="Sig_transdc_His_kin-like_C"/>
</dbReference>
<evidence type="ECO:0000259" key="7">
    <source>
        <dbReference type="PROSITE" id="PS50109"/>
    </source>
</evidence>
<dbReference type="OrthoDB" id="9816482at2"/>
<gene>
    <name evidence="8" type="ORF">IP93_02939</name>
</gene>
<dbReference type="Pfam" id="PF13589">
    <property type="entry name" value="HATPase_c_3"/>
    <property type="match status" value="1"/>
</dbReference>
<keyword evidence="5 8" id="KW-0418">Kinase</keyword>
<dbReference type="Pfam" id="PF02518">
    <property type="entry name" value="HATPase_c"/>
    <property type="match status" value="1"/>
</dbReference>
<dbReference type="PROSITE" id="PS50109">
    <property type="entry name" value="HIS_KIN"/>
    <property type="match status" value="1"/>
</dbReference>
<dbReference type="InterPro" id="IPR036890">
    <property type="entry name" value="HATPase_C_sf"/>
</dbReference>
<proteinExistence type="predicted"/>
<evidence type="ECO:0000313" key="9">
    <source>
        <dbReference type="Proteomes" id="UP000316471"/>
    </source>
</evidence>
<dbReference type="SMART" id="SM00387">
    <property type="entry name" value="HATPase_c"/>
    <property type="match status" value="1"/>
</dbReference>
<dbReference type="EC" id="2.7.13.3" evidence="2"/>
<evidence type="ECO:0000256" key="1">
    <source>
        <dbReference type="ARBA" id="ARBA00000085"/>
    </source>
</evidence>
<dbReference type="EMBL" id="VLKP01000016">
    <property type="protein sequence ID" value="TWI06716.1"/>
    <property type="molecule type" value="Genomic_DNA"/>
</dbReference>
<reference evidence="8 9" key="1">
    <citation type="journal article" date="2015" name="Stand. Genomic Sci.">
        <title>Genomic Encyclopedia of Bacterial and Archaeal Type Strains, Phase III: the genomes of soil and plant-associated and newly described type strains.</title>
        <authorList>
            <person name="Whitman W.B."/>
            <person name="Woyke T."/>
            <person name="Klenk H.P."/>
            <person name="Zhou Y."/>
            <person name="Lilburn T.G."/>
            <person name="Beck B.J."/>
            <person name="De Vos P."/>
            <person name="Vandamme P."/>
            <person name="Eisen J.A."/>
            <person name="Garrity G."/>
            <person name="Hugenholtz P."/>
            <person name="Kyrpides N.C."/>
        </authorList>
    </citation>
    <scope>NUCLEOTIDE SEQUENCE [LARGE SCALE GENOMIC DNA]</scope>
    <source>
        <strain evidence="8 9">CGMCC 1.10136</strain>
    </source>
</reference>
<organism evidence="8 9">
    <name type="scientific">Aerolutibacter ruishenii</name>
    <dbReference type="NCBI Taxonomy" id="686800"/>
    <lineage>
        <taxon>Bacteria</taxon>
        <taxon>Pseudomonadati</taxon>
        <taxon>Pseudomonadota</taxon>
        <taxon>Gammaproteobacteria</taxon>
        <taxon>Lysobacterales</taxon>
        <taxon>Lysobacteraceae</taxon>
        <taxon>Aerolutibacter</taxon>
    </lineage>
</organism>
<evidence type="ECO:0000256" key="3">
    <source>
        <dbReference type="ARBA" id="ARBA00022679"/>
    </source>
</evidence>
<dbReference type="PRINTS" id="PR00344">
    <property type="entry name" value="BCTRLSENSOR"/>
</dbReference>
<keyword evidence="4" id="KW-0547">Nucleotide-binding</keyword>
<dbReference type="GO" id="GO:0005524">
    <property type="term" value="F:ATP binding"/>
    <property type="evidence" value="ECO:0007669"/>
    <property type="project" value="UniProtKB-KW"/>
</dbReference>
<dbReference type="CDD" id="cd00075">
    <property type="entry name" value="HATPase"/>
    <property type="match status" value="1"/>
</dbReference>
<dbReference type="GO" id="GO:0004673">
    <property type="term" value="F:protein histidine kinase activity"/>
    <property type="evidence" value="ECO:0007669"/>
    <property type="project" value="UniProtKB-EC"/>
</dbReference>
<protein>
    <recommendedName>
        <fullName evidence="2">histidine kinase</fullName>
        <ecNumber evidence="2">2.7.13.3</ecNumber>
    </recommendedName>
</protein>
<feature type="domain" description="Histidine kinase" evidence="7">
    <location>
        <begin position="545"/>
        <end position="761"/>
    </location>
</feature>
<evidence type="ECO:0000256" key="2">
    <source>
        <dbReference type="ARBA" id="ARBA00012438"/>
    </source>
</evidence>
<keyword evidence="3" id="KW-0808">Transferase</keyword>
<keyword evidence="6" id="KW-0067">ATP-binding</keyword>
<dbReference type="AlphaFoldDB" id="A0A562LGI4"/>
<dbReference type="PANTHER" id="PTHR44936:SF10">
    <property type="entry name" value="SENSOR PROTEIN RSTB"/>
    <property type="match status" value="1"/>
</dbReference>
<comment type="catalytic activity">
    <reaction evidence="1">
        <text>ATP + protein L-histidine = ADP + protein N-phospho-L-histidine.</text>
        <dbReference type="EC" id="2.7.13.3"/>
    </reaction>
</comment>
<evidence type="ECO:0000256" key="4">
    <source>
        <dbReference type="ARBA" id="ARBA00022741"/>
    </source>
</evidence>
<name>A0A562LGI4_9GAMM</name>
<evidence type="ECO:0000256" key="5">
    <source>
        <dbReference type="ARBA" id="ARBA00022777"/>
    </source>
</evidence>
<dbReference type="InterPro" id="IPR050980">
    <property type="entry name" value="2C_sensor_his_kinase"/>
</dbReference>
<dbReference type="InterPro" id="IPR005467">
    <property type="entry name" value="His_kinase_dom"/>
</dbReference>
<dbReference type="PANTHER" id="PTHR44936">
    <property type="entry name" value="SENSOR PROTEIN CREC"/>
    <property type="match status" value="1"/>
</dbReference>
<keyword evidence="9" id="KW-1185">Reference proteome</keyword>
<dbReference type="Proteomes" id="UP000316471">
    <property type="component" value="Unassembled WGS sequence"/>
</dbReference>
<dbReference type="Gene3D" id="3.30.565.10">
    <property type="entry name" value="Histidine kinase-like ATPase, C-terminal domain"/>
    <property type="match status" value="2"/>
</dbReference>
<dbReference type="InterPro" id="IPR003594">
    <property type="entry name" value="HATPase_dom"/>
</dbReference>
<dbReference type="SUPFAM" id="SSF55874">
    <property type="entry name" value="ATPase domain of HSP90 chaperone/DNA topoisomerase II/histidine kinase"/>
    <property type="match status" value="2"/>
</dbReference>
<evidence type="ECO:0000313" key="8">
    <source>
        <dbReference type="EMBL" id="TWI06716.1"/>
    </source>
</evidence>